<evidence type="ECO:0000259" key="5">
    <source>
        <dbReference type="PROSITE" id="PS50893"/>
    </source>
</evidence>
<comment type="caution">
    <text evidence="6">The sequence shown here is derived from an EMBL/GenBank/DDBJ whole genome shotgun (WGS) entry which is preliminary data.</text>
</comment>
<dbReference type="Gene3D" id="3.40.50.300">
    <property type="entry name" value="P-loop containing nucleotide triphosphate hydrolases"/>
    <property type="match status" value="2"/>
</dbReference>
<dbReference type="CDD" id="cd03221">
    <property type="entry name" value="ABCF_EF-3"/>
    <property type="match status" value="2"/>
</dbReference>
<feature type="region of interest" description="Disordered" evidence="4">
    <location>
        <begin position="235"/>
        <end position="264"/>
    </location>
</feature>
<feature type="domain" description="ABC transporter" evidence="5">
    <location>
        <begin position="308"/>
        <end position="516"/>
    </location>
</feature>
<dbReference type="PROSITE" id="PS50893">
    <property type="entry name" value="ABC_TRANSPORTER_2"/>
    <property type="match status" value="2"/>
</dbReference>
<accession>A0ABS7DAG4</accession>
<proteinExistence type="predicted"/>
<keyword evidence="1" id="KW-0677">Repeat</keyword>
<dbReference type="InterPro" id="IPR027417">
    <property type="entry name" value="P-loop_NTPase"/>
</dbReference>
<feature type="domain" description="ABC transporter" evidence="5">
    <location>
        <begin position="6"/>
        <end position="213"/>
    </location>
</feature>
<dbReference type="Pfam" id="PF00005">
    <property type="entry name" value="ABC_tran"/>
    <property type="match status" value="2"/>
</dbReference>
<dbReference type="InterPro" id="IPR003593">
    <property type="entry name" value="AAA+_ATPase"/>
</dbReference>
<dbReference type="PANTHER" id="PTHR19211:SF100">
    <property type="entry name" value="RIBOSOME PROTECTION PROTEIN VMLR"/>
    <property type="match status" value="1"/>
</dbReference>
<dbReference type="NCBIfam" id="NF000355">
    <property type="entry name" value="ribo_prot_ABC_F"/>
    <property type="match status" value="1"/>
</dbReference>
<keyword evidence="7" id="KW-1185">Reference proteome</keyword>
<reference evidence="6 7" key="1">
    <citation type="submission" date="2021-07" db="EMBL/GenBank/DDBJ databases">
        <title>Paenibacillus radiodurans sp. nov., isolated from the southeastern edge of Tengger Desert.</title>
        <authorList>
            <person name="Zhang G."/>
        </authorList>
    </citation>
    <scope>NUCLEOTIDE SEQUENCE [LARGE SCALE GENOMIC DNA]</scope>
    <source>
        <strain evidence="6 7">DT7-4</strain>
    </source>
</reference>
<dbReference type="SMART" id="SM00382">
    <property type="entry name" value="AAA"/>
    <property type="match status" value="2"/>
</dbReference>
<dbReference type="Proteomes" id="UP000812277">
    <property type="component" value="Unassembled WGS sequence"/>
</dbReference>
<dbReference type="SUPFAM" id="SSF52540">
    <property type="entry name" value="P-loop containing nucleoside triphosphate hydrolases"/>
    <property type="match status" value="2"/>
</dbReference>
<evidence type="ECO:0000256" key="3">
    <source>
        <dbReference type="ARBA" id="ARBA00022840"/>
    </source>
</evidence>
<evidence type="ECO:0000313" key="6">
    <source>
        <dbReference type="EMBL" id="MBW7476930.1"/>
    </source>
</evidence>
<dbReference type="PROSITE" id="PS00211">
    <property type="entry name" value="ABC_TRANSPORTER_1"/>
    <property type="match status" value="1"/>
</dbReference>
<sequence>MTETYMIAEQLQVYIGDRLLFRQQDRWQVEAGERVGVVGTNGAGKSTLLAVLAGRLEPHQGYVKHLVSHSEMLQMTGRRGGEQMDPFEGDATDTRNELKMAKRWKARQSAADIEAHGSGGEKTRQRIAALFGREVGLILADEPTSHLDQEGIALLQQAFRSYKGAVVLVSHDRDLLDAVCTSIMEIDEGQLTLYHGNYTAYQDEKAARLARRQFEYEQYASEKARLEHSLHELKQNARSRKLNPSHMNPMEAKRGQDQRGTKQAKLDKFAKSIERRIEKLEVKEKPRTSEVPLFDVNAHQPCRSKHIIQLEHVSAGYGDRKLIADINIKIRPGMRVAIMGANGSGKTTLLKMIASGAHGVKLSPSCKVGYFRQDLSLFDDDSSVIHNVLAATHYEQSHVRTVLARTLFKGEDVHKRIRDLSGGERVKAALAMLFLGSYNTLLLDEPTNYLDIFAREQLEEALRAYPGTILIASHDRRLIRTIATHTLSLEKGHWSWTEGAEAGLVEGTASNRTDSSRVSSAAAMQEEREVAGRRLILEHELTEVVSRLSTLRKEDKREELEARFQQLLDELRRKS</sequence>
<dbReference type="InterPro" id="IPR017871">
    <property type="entry name" value="ABC_transporter-like_CS"/>
</dbReference>
<evidence type="ECO:0000256" key="1">
    <source>
        <dbReference type="ARBA" id="ARBA00022737"/>
    </source>
</evidence>
<gene>
    <name evidence="6" type="primary">abc-f</name>
    <name evidence="6" type="ORF">K0T92_19615</name>
</gene>
<organism evidence="6 7">
    <name type="scientific">Paenibacillus oenotherae</name>
    <dbReference type="NCBI Taxonomy" id="1435645"/>
    <lineage>
        <taxon>Bacteria</taxon>
        <taxon>Bacillati</taxon>
        <taxon>Bacillota</taxon>
        <taxon>Bacilli</taxon>
        <taxon>Bacillales</taxon>
        <taxon>Paenibacillaceae</taxon>
        <taxon>Paenibacillus</taxon>
    </lineage>
</organism>
<keyword evidence="3" id="KW-0067">ATP-binding</keyword>
<dbReference type="EMBL" id="JAHZIJ010000018">
    <property type="protein sequence ID" value="MBW7476930.1"/>
    <property type="molecule type" value="Genomic_DNA"/>
</dbReference>
<dbReference type="InterPro" id="IPR050611">
    <property type="entry name" value="ABCF"/>
</dbReference>
<feature type="compositionally biased region" description="Basic and acidic residues" evidence="4">
    <location>
        <begin position="251"/>
        <end position="264"/>
    </location>
</feature>
<evidence type="ECO:0000313" key="7">
    <source>
        <dbReference type="Proteomes" id="UP000812277"/>
    </source>
</evidence>
<dbReference type="InterPro" id="IPR003439">
    <property type="entry name" value="ABC_transporter-like_ATP-bd"/>
</dbReference>
<dbReference type="PANTHER" id="PTHR19211">
    <property type="entry name" value="ATP-BINDING TRANSPORT PROTEIN-RELATED"/>
    <property type="match status" value="1"/>
</dbReference>
<protein>
    <submittedName>
        <fullName evidence="6">ABC-F type ribosomal protection protein</fullName>
    </submittedName>
</protein>
<evidence type="ECO:0000256" key="2">
    <source>
        <dbReference type="ARBA" id="ARBA00022741"/>
    </source>
</evidence>
<name>A0ABS7DAG4_9BACL</name>
<evidence type="ECO:0000256" key="4">
    <source>
        <dbReference type="SAM" id="MobiDB-lite"/>
    </source>
</evidence>
<keyword evidence="2" id="KW-0547">Nucleotide-binding</keyword>